<feature type="region of interest" description="Disordered" evidence="1">
    <location>
        <begin position="358"/>
        <end position="379"/>
    </location>
</feature>
<feature type="compositionally biased region" description="Low complexity" evidence="1">
    <location>
        <begin position="48"/>
        <end position="57"/>
    </location>
</feature>
<dbReference type="EMBL" id="JARJCM010000251">
    <property type="protein sequence ID" value="KAJ7020804.1"/>
    <property type="molecule type" value="Genomic_DNA"/>
</dbReference>
<feature type="region of interest" description="Disordered" evidence="1">
    <location>
        <begin position="34"/>
        <end position="91"/>
    </location>
</feature>
<evidence type="ECO:0000313" key="2">
    <source>
        <dbReference type="EMBL" id="KAJ7020804.1"/>
    </source>
</evidence>
<accession>A0AAD6S4Q5</accession>
<proteinExistence type="predicted"/>
<evidence type="ECO:0000313" key="3">
    <source>
        <dbReference type="Proteomes" id="UP001218188"/>
    </source>
</evidence>
<dbReference type="AlphaFoldDB" id="A0AAD6S4Q5"/>
<organism evidence="2 3">
    <name type="scientific">Mycena alexandri</name>
    <dbReference type="NCBI Taxonomy" id="1745969"/>
    <lineage>
        <taxon>Eukaryota</taxon>
        <taxon>Fungi</taxon>
        <taxon>Dikarya</taxon>
        <taxon>Basidiomycota</taxon>
        <taxon>Agaricomycotina</taxon>
        <taxon>Agaricomycetes</taxon>
        <taxon>Agaricomycetidae</taxon>
        <taxon>Agaricales</taxon>
        <taxon>Marasmiineae</taxon>
        <taxon>Mycenaceae</taxon>
        <taxon>Mycena</taxon>
    </lineage>
</organism>
<reference evidence="2" key="1">
    <citation type="submission" date="2023-03" db="EMBL/GenBank/DDBJ databases">
        <title>Massive genome expansion in bonnet fungi (Mycena s.s.) driven by repeated elements and novel gene families across ecological guilds.</title>
        <authorList>
            <consortium name="Lawrence Berkeley National Laboratory"/>
            <person name="Harder C.B."/>
            <person name="Miyauchi S."/>
            <person name="Viragh M."/>
            <person name="Kuo A."/>
            <person name="Thoen E."/>
            <person name="Andreopoulos B."/>
            <person name="Lu D."/>
            <person name="Skrede I."/>
            <person name="Drula E."/>
            <person name="Henrissat B."/>
            <person name="Morin E."/>
            <person name="Kohler A."/>
            <person name="Barry K."/>
            <person name="LaButti K."/>
            <person name="Morin E."/>
            <person name="Salamov A."/>
            <person name="Lipzen A."/>
            <person name="Mereny Z."/>
            <person name="Hegedus B."/>
            <person name="Baldrian P."/>
            <person name="Stursova M."/>
            <person name="Weitz H."/>
            <person name="Taylor A."/>
            <person name="Grigoriev I.V."/>
            <person name="Nagy L.G."/>
            <person name="Martin F."/>
            <person name="Kauserud H."/>
        </authorList>
    </citation>
    <scope>NUCLEOTIDE SEQUENCE</scope>
    <source>
        <strain evidence="2">CBHHK200</strain>
    </source>
</reference>
<gene>
    <name evidence="2" type="ORF">C8F04DRAFT_1274563</name>
</gene>
<keyword evidence="3" id="KW-1185">Reference proteome</keyword>
<feature type="compositionally biased region" description="Low complexity" evidence="1">
    <location>
        <begin position="362"/>
        <end position="376"/>
    </location>
</feature>
<name>A0AAD6S4Q5_9AGAR</name>
<protein>
    <submittedName>
        <fullName evidence="2">Uncharacterized protein</fullName>
    </submittedName>
</protein>
<sequence length="455" mass="47622">MDIAQTRFKEYEQEYQKQKDEETYKFSLPVTCSSLRPSTPLMSPPPLVSSASPLLTSNVPTRTPQPREAPSSRSRSIAADPPERSPSAVGPSVKALVATIESALALERSTVTLNEPASRARSVELTLDSGGCNMGHSVCKLLDAPTGHPTSTSSPGSAGAATVVTVAVEPGGKQSEPAKSSAVLKNQARLTSSDFDKNDPGLTFSSISSSRPSHCVNVAPKLPGIRSKSSPRDNVSANAFCTPQSKFPAPVSAIADTVELGGLGIESAEACTRTSTVERGVHVPAILTRKPNAGWKAWQAAEARLARVHMATTTSSARLSSILHNATLSGTAGSGGQLSSQNHDEMDADTHTLDTARTNAEAPSSSPPASISPPISLAFTPSSSSHSPAHFLVTDYKTSALVSVVVRTGITSQVSHLVVSVHEDPAPWLDWERVGIGTCPWGSNSRRGVIRTAVP</sequence>
<evidence type="ECO:0000256" key="1">
    <source>
        <dbReference type="SAM" id="MobiDB-lite"/>
    </source>
</evidence>
<comment type="caution">
    <text evidence="2">The sequence shown here is derived from an EMBL/GenBank/DDBJ whole genome shotgun (WGS) entry which is preliminary data.</text>
</comment>
<dbReference type="Proteomes" id="UP001218188">
    <property type="component" value="Unassembled WGS sequence"/>
</dbReference>